<keyword evidence="2" id="KW-1185">Reference proteome</keyword>
<accession>A0ABD2WIA5</accession>
<proteinExistence type="predicted"/>
<protein>
    <submittedName>
        <fullName evidence="1">Uncharacterized protein</fullName>
    </submittedName>
</protein>
<evidence type="ECO:0000313" key="1">
    <source>
        <dbReference type="EMBL" id="KAL3392262.1"/>
    </source>
</evidence>
<dbReference type="AlphaFoldDB" id="A0ABD2WIA5"/>
<reference evidence="1 2" key="1">
    <citation type="journal article" date="2024" name="bioRxiv">
        <title>A reference genome for Trichogramma kaykai: A tiny desert-dwelling parasitoid wasp with competing sex-ratio distorters.</title>
        <authorList>
            <person name="Culotta J."/>
            <person name="Lindsey A.R."/>
        </authorList>
    </citation>
    <scope>NUCLEOTIDE SEQUENCE [LARGE SCALE GENOMIC DNA]</scope>
    <source>
        <strain evidence="1 2">KSX58</strain>
    </source>
</reference>
<gene>
    <name evidence="1" type="ORF">TKK_013091</name>
</gene>
<dbReference type="Proteomes" id="UP001627154">
    <property type="component" value="Unassembled WGS sequence"/>
</dbReference>
<organism evidence="1 2">
    <name type="scientific">Trichogramma kaykai</name>
    <dbReference type="NCBI Taxonomy" id="54128"/>
    <lineage>
        <taxon>Eukaryota</taxon>
        <taxon>Metazoa</taxon>
        <taxon>Ecdysozoa</taxon>
        <taxon>Arthropoda</taxon>
        <taxon>Hexapoda</taxon>
        <taxon>Insecta</taxon>
        <taxon>Pterygota</taxon>
        <taxon>Neoptera</taxon>
        <taxon>Endopterygota</taxon>
        <taxon>Hymenoptera</taxon>
        <taxon>Apocrita</taxon>
        <taxon>Proctotrupomorpha</taxon>
        <taxon>Chalcidoidea</taxon>
        <taxon>Trichogrammatidae</taxon>
        <taxon>Trichogramma</taxon>
    </lineage>
</organism>
<dbReference type="EMBL" id="JBJJXI010000106">
    <property type="protein sequence ID" value="KAL3392262.1"/>
    <property type="molecule type" value="Genomic_DNA"/>
</dbReference>
<comment type="caution">
    <text evidence="1">The sequence shown here is derived from an EMBL/GenBank/DDBJ whole genome shotgun (WGS) entry which is preliminary data.</text>
</comment>
<sequence length="466" mass="52987">MFKNGLFKNNEVLELVGETLIAQLRDKNELLADLMKRFNQIKLQQPIDAIAALAEMMHDDEGDRLILSINENEIENIQPVTETNKIEILPAASEMNEIENIPVVAEMLFDQENDLLLSDAIDYIEQQAASSFDPTFPTTSVEDERQDGSTRVVQEAQEWSVDEEGNMHMLEENINSEILNVSSFDPIFPSTSENERQDGSTIVIQEAQEWSVDEEGDIHMREENINSEIPSTSSANEIQDRNDDFNQQVSSSSVSSHDNIPLVILDSDEEEPAGDIHREIKPIHPFFGPYRRVTPQRPRIISHIMLKTAKIRPLRVADTRTSARTRPYTRRNSNPVVEPNESPDIFGNLSNLGLQMGRGGSIPQRFVIVREEGRYYRRFRLRGTQMTIRFAQPPTNSQLACPYGGYLRRITHLFSEPRNKNTLEIKSNDLEDQSSSNNICVDRRVAGCSCHQGRDKDASLTETEFP</sequence>
<name>A0ABD2WIA5_9HYME</name>
<evidence type="ECO:0000313" key="2">
    <source>
        <dbReference type="Proteomes" id="UP001627154"/>
    </source>
</evidence>